<protein>
    <submittedName>
        <fullName evidence="1">Uncharacterized protein</fullName>
    </submittedName>
</protein>
<name>A0ACC3DMW1_9PEZI</name>
<evidence type="ECO:0000313" key="1">
    <source>
        <dbReference type="EMBL" id="KAK3077842.1"/>
    </source>
</evidence>
<sequence length="477" mass="52984">MCAEIVKELLAFGADPYYLPPDMWKDYLQSPNLNQKNKADGGPPSAWWCTEHSFRERLAETLHLTHRYSLHRASKLSRTGTREIQIAKAHNMSDILKIPYFIIGQVQAAQLVKRKLMSHVAFQTKTPFTMAFCGPSGHGKTELAKQLGALLSIEATIVDCGQMKHDWDMFGARNGFIDSEKGSQVNNFLAEHDGQRCLVFLDEFDKCTQEIRNSLLLLLDEGAYWDRRRNIKIDASRAIFILCTNLGDKAIEAFYEQHMANKKKESRDDVPIGTLQAELRSVYTAKFGAPFTGRINLIAPFLPLTPNEQAIVAHKFMLQLSDNVRQPINLAAKRLIGHCQLAMRNDGKISMEIAKSAYHAETGARSLYHAVNNTIRDLLFEEYCNDETPISGKINEGGLQRFVMQLVPIAGKKGLHEVNVVRDGFTVVPKKEVEKGQVVVSGVSAGGWQVVNSLPTADGFGGPASGFGVSFNGFGPS</sequence>
<accession>A0ACC3DMW1</accession>
<organism evidence="1 2">
    <name type="scientific">Coniosporium uncinatum</name>
    <dbReference type="NCBI Taxonomy" id="93489"/>
    <lineage>
        <taxon>Eukaryota</taxon>
        <taxon>Fungi</taxon>
        <taxon>Dikarya</taxon>
        <taxon>Ascomycota</taxon>
        <taxon>Pezizomycotina</taxon>
        <taxon>Dothideomycetes</taxon>
        <taxon>Dothideomycetes incertae sedis</taxon>
        <taxon>Coniosporium</taxon>
    </lineage>
</organism>
<evidence type="ECO:0000313" key="2">
    <source>
        <dbReference type="Proteomes" id="UP001186974"/>
    </source>
</evidence>
<dbReference type="Proteomes" id="UP001186974">
    <property type="component" value="Unassembled WGS sequence"/>
</dbReference>
<proteinExistence type="predicted"/>
<gene>
    <name evidence="1" type="ORF">LTS18_009110</name>
</gene>
<keyword evidence="2" id="KW-1185">Reference proteome</keyword>
<comment type="caution">
    <text evidence="1">The sequence shown here is derived from an EMBL/GenBank/DDBJ whole genome shotgun (WGS) entry which is preliminary data.</text>
</comment>
<dbReference type="EMBL" id="JAWDJW010002447">
    <property type="protein sequence ID" value="KAK3077842.1"/>
    <property type="molecule type" value="Genomic_DNA"/>
</dbReference>
<reference evidence="1" key="1">
    <citation type="submission" date="2024-09" db="EMBL/GenBank/DDBJ databases">
        <title>Black Yeasts Isolated from many extreme environments.</title>
        <authorList>
            <person name="Coleine C."/>
            <person name="Stajich J.E."/>
            <person name="Selbmann L."/>
        </authorList>
    </citation>
    <scope>NUCLEOTIDE SEQUENCE</scope>
    <source>
        <strain evidence="1">CCFEE 5737</strain>
    </source>
</reference>